<keyword evidence="2" id="KW-1185">Reference proteome</keyword>
<dbReference type="RefSeq" id="WP_117319221.1">
    <property type="nucleotide sequence ID" value="NZ_QQSW01000021.1"/>
</dbReference>
<accession>A0A4R2KJW9</accession>
<evidence type="ECO:0000313" key="1">
    <source>
        <dbReference type="EMBL" id="TCO72737.1"/>
    </source>
</evidence>
<name>A0A4R2KJW9_9GAMM</name>
<protein>
    <submittedName>
        <fullName evidence="1">Uncharacterized protein (DUF934 family)</fullName>
    </submittedName>
</protein>
<organism evidence="1 2">
    <name type="scientific">Chromatocurvus halotolerans</name>
    <dbReference type="NCBI Taxonomy" id="1132028"/>
    <lineage>
        <taxon>Bacteria</taxon>
        <taxon>Pseudomonadati</taxon>
        <taxon>Pseudomonadota</taxon>
        <taxon>Gammaproteobacteria</taxon>
        <taxon>Cellvibrionales</taxon>
        <taxon>Halieaceae</taxon>
        <taxon>Chromatocurvus</taxon>
    </lineage>
</organism>
<dbReference type="Proteomes" id="UP000294980">
    <property type="component" value="Unassembled WGS sequence"/>
</dbReference>
<dbReference type="OrthoDB" id="9800421at2"/>
<evidence type="ECO:0000313" key="2">
    <source>
        <dbReference type="Proteomes" id="UP000294980"/>
    </source>
</evidence>
<reference evidence="1 2" key="1">
    <citation type="submission" date="2019-03" db="EMBL/GenBank/DDBJ databases">
        <title>Genomic Encyclopedia of Type Strains, Phase IV (KMG-IV): sequencing the most valuable type-strain genomes for metagenomic binning, comparative biology and taxonomic classification.</title>
        <authorList>
            <person name="Goeker M."/>
        </authorList>
    </citation>
    <scope>NUCLEOTIDE SEQUENCE [LARGE SCALE GENOMIC DNA]</scope>
    <source>
        <strain evidence="1 2">DSM 23344</strain>
    </source>
</reference>
<dbReference type="PIRSF" id="PIRSF030820">
    <property type="entry name" value="UCP030820"/>
    <property type="match status" value="1"/>
</dbReference>
<proteinExistence type="predicted"/>
<gene>
    <name evidence="1" type="ORF">EV688_11727</name>
</gene>
<dbReference type="AlphaFoldDB" id="A0A4R2KJW9"/>
<sequence>MPALIRNNTIVSDEWCFDASDSDGIGRRRAYSLSEWKEDGRPAHAGVQMEPGDDCRELAEALPRLELIAVHFPAFTDGRGFSMARELRDLGYRGELRARGHILPDQMHFLHRCGFDAFQPDDSSRLGASLERLQGFSEHYQAAVDQPLPLFRRRG</sequence>
<dbReference type="EMBL" id="SLWX01000017">
    <property type="protein sequence ID" value="TCO72737.1"/>
    <property type="molecule type" value="Genomic_DNA"/>
</dbReference>
<dbReference type="InterPro" id="IPR008318">
    <property type="entry name" value="UCP030820"/>
</dbReference>
<dbReference type="Pfam" id="PF06073">
    <property type="entry name" value="DUF934"/>
    <property type="match status" value="1"/>
</dbReference>
<comment type="caution">
    <text evidence="1">The sequence shown here is derived from an EMBL/GenBank/DDBJ whole genome shotgun (WGS) entry which is preliminary data.</text>
</comment>